<accession>A9E6Y8</accession>
<organism evidence="1 2">
    <name type="scientific">Kordia algicida OT-1</name>
    <dbReference type="NCBI Taxonomy" id="391587"/>
    <lineage>
        <taxon>Bacteria</taxon>
        <taxon>Pseudomonadati</taxon>
        <taxon>Bacteroidota</taxon>
        <taxon>Flavobacteriia</taxon>
        <taxon>Flavobacteriales</taxon>
        <taxon>Flavobacteriaceae</taxon>
        <taxon>Kordia</taxon>
    </lineage>
</organism>
<dbReference type="AlphaFoldDB" id="A9E6Y8"/>
<dbReference type="EMBL" id="ABIB01000012">
    <property type="protein sequence ID" value="EDP94859.1"/>
    <property type="molecule type" value="Genomic_DNA"/>
</dbReference>
<comment type="caution">
    <text evidence="1">The sequence shown here is derived from an EMBL/GenBank/DDBJ whole genome shotgun (WGS) entry which is preliminary data.</text>
</comment>
<proteinExistence type="predicted"/>
<dbReference type="HOGENOM" id="CLU_3153973_0_0_10"/>
<keyword evidence="2" id="KW-1185">Reference proteome</keyword>
<evidence type="ECO:0000313" key="2">
    <source>
        <dbReference type="Proteomes" id="UP000002945"/>
    </source>
</evidence>
<evidence type="ECO:0000313" key="1">
    <source>
        <dbReference type="EMBL" id="EDP94859.1"/>
    </source>
</evidence>
<dbReference type="STRING" id="391587.KAOT1_08599"/>
<dbReference type="Proteomes" id="UP000002945">
    <property type="component" value="Unassembled WGS sequence"/>
</dbReference>
<sequence length="48" mass="5770">MKKIALIPVLEIEPYDFSKKEYQFPLKTFAKAPLEWYEFWVKSISDSN</sequence>
<reference evidence="1 2" key="1">
    <citation type="journal article" date="2011" name="J. Bacteriol.">
        <title>Genome sequence of the algicidal bacterium Kordia algicida OT-1.</title>
        <authorList>
            <person name="Lee H.S."/>
            <person name="Kang S.G."/>
            <person name="Kwon K.K."/>
            <person name="Lee J.H."/>
            <person name="Kim S.J."/>
        </authorList>
    </citation>
    <scope>NUCLEOTIDE SEQUENCE [LARGE SCALE GENOMIC DNA]</scope>
    <source>
        <strain evidence="1 2">OT-1</strain>
    </source>
</reference>
<protein>
    <submittedName>
        <fullName evidence="1">Uncharacterized protein</fullName>
    </submittedName>
</protein>
<name>A9E6Y8_9FLAO</name>
<dbReference type="RefSeq" id="WP_007094282.1">
    <property type="nucleotide sequence ID" value="NZ_DS544873.1"/>
</dbReference>
<gene>
    <name evidence="1" type="ORF">KAOT1_08599</name>
</gene>